<comment type="similarity">
    <text evidence="1 2">Belongs to the anti-sigma-factor antagonist family.</text>
</comment>
<dbReference type="Gene3D" id="3.30.750.24">
    <property type="entry name" value="STAS domain"/>
    <property type="match status" value="1"/>
</dbReference>
<dbReference type="SUPFAM" id="SSF52091">
    <property type="entry name" value="SpoIIaa-like"/>
    <property type="match status" value="1"/>
</dbReference>
<organism evidence="4 5">
    <name type="scientific">Halanaerobacter jeridensis</name>
    <dbReference type="NCBI Taxonomy" id="706427"/>
    <lineage>
        <taxon>Bacteria</taxon>
        <taxon>Bacillati</taxon>
        <taxon>Bacillota</taxon>
        <taxon>Clostridia</taxon>
        <taxon>Halanaerobiales</taxon>
        <taxon>Halobacteroidaceae</taxon>
        <taxon>Halanaerobacter</taxon>
    </lineage>
</organism>
<dbReference type="Proteomes" id="UP000774000">
    <property type="component" value="Unassembled WGS sequence"/>
</dbReference>
<sequence>MEIRNKTQEKVTVVADKKIDITNSQKLKEELLDLIQQGYTEITIDFNRVESVDSSGLGKLLLIHKRLKEKNGALKIINLNNEYVKKMFSMIHLNKVLDIEGIE</sequence>
<dbReference type="InterPro" id="IPR002645">
    <property type="entry name" value="STAS_dom"/>
</dbReference>
<reference evidence="4" key="1">
    <citation type="submission" date="2021-01" db="EMBL/GenBank/DDBJ databases">
        <title>Genomic Encyclopedia of Type Strains, Phase IV (KMG-IV): sequencing the most valuable type-strain genomes for metagenomic binning, comparative biology and taxonomic classification.</title>
        <authorList>
            <person name="Goeker M."/>
        </authorList>
    </citation>
    <scope>NUCLEOTIDE SEQUENCE</scope>
    <source>
        <strain evidence="4">DSM 23230</strain>
    </source>
</reference>
<dbReference type="GO" id="GO:0043856">
    <property type="term" value="F:anti-sigma factor antagonist activity"/>
    <property type="evidence" value="ECO:0007669"/>
    <property type="project" value="InterPro"/>
</dbReference>
<accession>A0A939BMA3</accession>
<dbReference type="InterPro" id="IPR036513">
    <property type="entry name" value="STAS_dom_sf"/>
</dbReference>
<dbReference type="NCBIfam" id="TIGR00377">
    <property type="entry name" value="ant_ant_sig"/>
    <property type="match status" value="1"/>
</dbReference>
<dbReference type="CDD" id="cd07043">
    <property type="entry name" value="STAS_anti-anti-sigma_factors"/>
    <property type="match status" value="1"/>
</dbReference>
<comment type="caution">
    <text evidence="4">The sequence shown here is derived from an EMBL/GenBank/DDBJ whole genome shotgun (WGS) entry which is preliminary data.</text>
</comment>
<evidence type="ECO:0000313" key="4">
    <source>
        <dbReference type="EMBL" id="MBM7555920.1"/>
    </source>
</evidence>
<name>A0A939BMA3_9FIRM</name>
<dbReference type="PANTHER" id="PTHR33495:SF2">
    <property type="entry name" value="ANTI-SIGMA FACTOR ANTAGONIST TM_1081-RELATED"/>
    <property type="match status" value="1"/>
</dbReference>
<feature type="domain" description="STAS" evidence="3">
    <location>
        <begin position="19"/>
        <end position="103"/>
    </location>
</feature>
<keyword evidence="5" id="KW-1185">Reference proteome</keyword>
<dbReference type="PANTHER" id="PTHR33495">
    <property type="entry name" value="ANTI-SIGMA FACTOR ANTAGONIST TM_1081-RELATED-RELATED"/>
    <property type="match status" value="1"/>
</dbReference>
<protein>
    <recommendedName>
        <fullName evidence="2">Anti-sigma factor antagonist</fullName>
    </recommendedName>
</protein>
<dbReference type="Pfam" id="PF01740">
    <property type="entry name" value="STAS"/>
    <property type="match status" value="1"/>
</dbReference>
<gene>
    <name evidence="4" type="ORF">JOC47_000754</name>
</gene>
<dbReference type="AlphaFoldDB" id="A0A939BMA3"/>
<proteinExistence type="inferred from homology"/>
<dbReference type="RefSeq" id="WP_204700632.1">
    <property type="nucleotide sequence ID" value="NZ_JAFBDQ010000003.1"/>
</dbReference>
<dbReference type="PROSITE" id="PS50801">
    <property type="entry name" value="STAS"/>
    <property type="match status" value="1"/>
</dbReference>
<dbReference type="EMBL" id="JAFBDQ010000003">
    <property type="protein sequence ID" value="MBM7555920.1"/>
    <property type="molecule type" value="Genomic_DNA"/>
</dbReference>
<evidence type="ECO:0000256" key="2">
    <source>
        <dbReference type="RuleBase" id="RU003749"/>
    </source>
</evidence>
<evidence type="ECO:0000259" key="3">
    <source>
        <dbReference type="PROSITE" id="PS50801"/>
    </source>
</evidence>
<evidence type="ECO:0000313" key="5">
    <source>
        <dbReference type="Proteomes" id="UP000774000"/>
    </source>
</evidence>
<dbReference type="InterPro" id="IPR003658">
    <property type="entry name" value="Anti-sigma_ant"/>
</dbReference>
<evidence type="ECO:0000256" key="1">
    <source>
        <dbReference type="ARBA" id="ARBA00009013"/>
    </source>
</evidence>